<sequence length="123" mass="13638">MFAISNIKQPNVNLSVTVRIKITEVNKAKTGASSSLSVVISKTEESFYKLSTKNGILKQLYAKSEFSISKERFLTKEVLAIEIYLSQKHQQDPLMLLGKVSENVTANLNVPQIGVLVKKPIAM</sequence>
<gene>
    <name evidence="1" type="primary">AVEN_131828_1</name>
    <name evidence="1" type="ORF">NPIL_646431</name>
</gene>
<dbReference type="EMBL" id="BMAW01084290">
    <property type="protein sequence ID" value="GFU37828.1"/>
    <property type="molecule type" value="Genomic_DNA"/>
</dbReference>
<dbReference type="AlphaFoldDB" id="A0A8X6UMJ2"/>
<reference evidence="1" key="1">
    <citation type="submission" date="2020-08" db="EMBL/GenBank/DDBJ databases">
        <title>Multicomponent nature underlies the extraordinary mechanical properties of spider dragline silk.</title>
        <authorList>
            <person name="Kono N."/>
            <person name="Nakamura H."/>
            <person name="Mori M."/>
            <person name="Yoshida Y."/>
            <person name="Ohtoshi R."/>
            <person name="Malay A.D."/>
            <person name="Moran D.A.P."/>
            <person name="Tomita M."/>
            <person name="Numata K."/>
            <person name="Arakawa K."/>
        </authorList>
    </citation>
    <scope>NUCLEOTIDE SEQUENCE</scope>
</reference>
<comment type="caution">
    <text evidence="1">The sequence shown here is derived from an EMBL/GenBank/DDBJ whole genome shotgun (WGS) entry which is preliminary data.</text>
</comment>
<accession>A0A8X6UMJ2</accession>
<keyword evidence="2" id="KW-1185">Reference proteome</keyword>
<evidence type="ECO:0000313" key="2">
    <source>
        <dbReference type="Proteomes" id="UP000887013"/>
    </source>
</evidence>
<dbReference type="Proteomes" id="UP000887013">
    <property type="component" value="Unassembled WGS sequence"/>
</dbReference>
<name>A0A8X6UMJ2_NEPPI</name>
<dbReference type="OrthoDB" id="6422270at2759"/>
<proteinExistence type="predicted"/>
<protein>
    <submittedName>
        <fullName evidence="1">Uncharacterized protein</fullName>
    </submittedName>
</protein>
<organism evidence="1 2">
    <name type="scientific">Nephila pilipes</name>
    <name type="common">Giant wood spider</name>
    <name type="synonym">Nephila maculata</name>
    <dbReference type="NCBI Taxonomy" id="299642"/>
    <lineage>
        <taxon>Eukaryota</taxon>
        <taxon>Metazoa</taxon>
        <taxon>Ecdysozoa</taxon>
        <taxon>Arthropoda</taxon>
        <taxon>Chelicerata</taxon>
        <taxon>Arachnida</taxon>
        <taxon>Araneae</taxon>
        <taxon>Araneomorphae</taxon>
        <taxon>Entelegynae</taxon>
        <taxon>Araneoidea</taxon>
        <taxon>Nephilidae</taxon>
        <taxon>Nephila</taxon>
    </lineage>
</organism>
<evidence type="ECO:0000313" key="1">
    <source>
        <dbReference type="EMBL" id="GFU37828.1"/>
    </source>
</evidence>